<dbReference type="CDD" id="cd00854">
    <property type="entry name" value="NagA"/>
    <property type="match status" value="1"/>
</dbReference>
<evidence type="ECO:0000256" key="10">
    <source>
        <dbReference type="PIRSR" id="PIRSR038994-1"/>
    </source>
</evidence>
<feature type="binding site" evidence="11">
    <location>
        <begin position="228"/>
        <end position="229"/>
    </location>
    <ligand>
        <name>substrate</name>
    </ligand>
</feature>
<evidence type="ECO:0000256" key="5">
    <source>
        <dbReference type="ARBA" id="ARBA00022801"/>
    </source>
</evidence>
<evidence type="ECO:0000256" key="8">
    <source>
        <dbReference type="ARBA" id="ARBA00060590"/>
    </source>
</evidence>
<dbReference type="KEGG" id="paun:MJA45_06855"/>
<feature type="active site" description="Proton donor/acceptor" evidence="10">
    <location>
        <position position="283"/>
    </location>
</feature>
<dbReference type="PANTHER" id="PTHR11113">
    <property type="entry name" value="N-ACETYLGLUCOSAMINE-6-PHOSPHATE DEACETYLASE"/>
    <property type="match status" value="1"/>
</dbReference>
<evidence type="ECO:0000256" key="4">
    <source>
        <dbReference type="ARBA" id="ARBA00022723"/>
    </source>
</evidence>
<feature type="binding site" evidence="12">
    <location>
        <position position="138"/>
    </location>
    <ligand>
        <name>Zn(2+)</name>
        <dbReference type="ChEBI" id="CHEBI:29105"/>
    </ligand>
</feature>
<protein>
    <recommendedName>
        <fullName evidence="3">N-acetylglucosamine-6-phosphate deacetylase</fullName>
        <ecNumber evidence="2">3.5.1.25</ecNumber>
    </recommendedName>
</protein>
<evidence type="ECO:0000259" key="13">
    <source>
        <dbReference type="Pfam" id="PF01979"/>
    </source>
</evidence>
<name>A0AA96RER6_9BACL</name>
<feature type="binding site" evidence="11">
    <location>
        <position position="236"/>
    </location>
    <ligand>
        <name>substrate</name>
    </ligand>
</feature>
<comment type="similarity">
    <text evidence="1 9">Belongs to the metallo-dependent hydrolases superfamily. NagA family.</text>
</comment>
<dbReference type="AlphaFoldDB" id="A0AA96RER6"/>
<dbReference type="GO" id="GO:0008448">
    <property type="term" value="F:N-acetylglucosamine-6-phosphate deacetylase activity"/>
    <property type="evidence" value="ECO:0007669"/>
    <property type="project" value="UniProtKB-EC"/>
</dbReference>
<evidence type="ECO:0000256" key="6">
    <source>
        <dbReference type="ARBA" id="ARBA00023277"/>
    </source>
</evidence>
<keyword evidence="15" id="KW-1185">Reference proteome</keyword>
<organism evidence="14 15">
    <name type="scientific">Paenibacillus aurantius</name>
    <dbReference type="NCBI Taxonomy" id="2918900"/>
    <lineage>
        <taxon>Bacteria</taxon>
        <taxon>Bacillati</taxon>
        <taxon>Bacillota</taxon>
        <taxon>Bacilli</taxon>
        <taxon>Bacillales</taxon>
        <taxon>Paenibacillaceae</taxon>
        <taxon>Paenibacillus</taxon>
    </lineage>
</organism>
<evidence type="ECO:0000313" key="15">
    <source>
        <dbReference type="Proteomes" id="UP001305702"/>
    </source>
</evidence>
<dbReference type="EMBL" id="CP130318">
    <property type="protein sequence ID" value="WNQ12745.1"/>
    <property type="molecule type" value="Genomic_DNA"/>
</dbReference>
<dbReference type="Gene3D" id="2.30.40.10">
    <property type="entry name" value="Urease, subunit C, domain 1"/>
    <property type="match status" value="1"/>
</dbReference>
<dbReference type="InterPro" id="IPR011059">
    <property type="entry name" value="Metal-dep_hydrolase_composite"/>
</dbReference>
<dbReference type="RefSeq" id="WP_315606524.1">
    <property type="nucleotide sequence ID" value="NZ_CP130318.1"/>
</dbReference>
<feature type="binding site" evidence="12">
    <location>
        <position position="225"/>
    </location>
    <ligand>
        <name>Zn(2+)</name>
        <dbReference type="ChEBI" id="CHEBI:29105"/>
    </ligand>
</feature>
<dbReference type="PIRSF" id="PIRSF038994">
    <property type="entry name" value="NagA"/>
    <property type="match status" value="1"/>
</dbReference>
<dbReference type="InterPro" id="IPR003764">
    <property type="entry name" value="GlcNAc_6-P_deAcase"/>
</dbReference>
<dbReference type="Proteomes" id="UP001305702">
    <property type="component" value="Chromosome"/>
</dbReference>
<comment type="cofactor">
    <cofactor evidence="12">
        <name>a divalent metal cation</name>
        <dbReference type="ChEBI" id="CHEBI:60240"/>
    </cofactor>
    <text evidence="12">Binds 1 divalent metal cation per subunit.</text>
</comment>
<feature type="binding site" evidence="11">
    <location>
        <position position="260"/>
    </location>
    <ligand>
        <name>substrate</name>
    </ligand>
</feature>
<evidence type="ECO:0000256" key="2">
    <source>
        <dbReference type="ARBA" id="ARBA00011899"/>
    </source>
</evidence>
<feature type="domain" description="Amidohydrolase-related" evidence="13">
    <location>
        <begin position="57"/>
        <end position="376"/>
    </location>
</feature>
<sequence>MERAERIDGLIRKGNVVLPESTRYGADVRLRNGRIAEIGEALPCLEGETVMEAEGAWVFPGFLDLHVHGGDGAGVSDGDPRSLARMCAFHARHGTTGLLLTTSTLPDERLTEALEAAQAYASSEDGSMGAEALGVHLEGPFLSEAYRGAQNPEWLQAPCVEKARRWMKASGDRIRLVTLAPELPGAQEVITFFREKGAVVSAGHSGADYDGMEQALRKGVTHSTHFYNGMPGFHHRQPGIAASVWLNDEVSAELILDLQHVHPAAAQVLLRCKGLNRVCLITDAVHTAGLPDGEYWQASGRKLTVREGTVRLESGELAGSLLTMDRAVRHAVQVLGLAPHEAARLASLTPAEIIGEERERGSLSPGKRADLVLLDANYDVLLTLREGVPVYRKSD</sequence>
<dbReference type="FunFam" id="3.20.20.140:FF:000004">
    <property type="entry name" value="N-acetylglucosamine-6-phosphate deacetylase"/>
    <property type="match status" value="1"/>
</dbReference>
<dbReference type="NCBIfam" id="TIGR00221">
    <property type="entry name" value="nagA"/>
    <property type="match status" value="1"/>
</dbReference>
<reference evidence="14 15" key="1">
    <citation type="submission" date="2022-02" db="EMBL/GenBank/DDBJ databases">
        <title>Paenibacillus sp. MBLB1776 Whole Genome Shotgun Sequencing.</title>
        <authorList>
            <person name="Hwang C.Y."/>
            <person name="Cho E.-S."/>
            <person name="Seo M.-J."/>
        </authorList>
    </citation>
    <scope>NUCLEOTIDE SEQUENCE [LARGE SCALE GENOMIC DNA]</scope>
    <source>
        <strain evidence="14 15">MBLB1776</strain>
    </source>
</reference>
<dbReference type="GO" id="GO:0046872">
    <property type="term" value="F:metal ion binding"/>
    <property type="evidence" value="ECO:0007669"/>
    <property type="project" value="UniProtKB-KW"/>
</dbReference>
<evidence type="ECO:0000256" key="11">
    <source>
        <dbReference type="PIRSR" id="PIRSR038994-2"/>
    </source>
</evidence>
<keyword evidence="5 9" id="KW-0378">Hydrolase</keyword>
<evidence type="ECO:0000256" key="9">
    <source>
        <dbReference type="PIRNR" id="PIRNR038994"/>
    </source>
</evidence>
<evidence type="ECO:0000256" key="7">
    <source>
        <dbReference type="ARBA" id="ARBA00047647"/>
    </source>
</evidence>
<comment type="catalytic activity">
    <reaction evidence="7">
        <text>N-acetyl-D-glucosamine 6-phosphate + H2O = D-glucosamine 6-phosphate + acetate</text>
        <dbReference type="Rhea" id="RHEA:22936"/>
        <dbReference type="ChEBI" id="CHEBI:15377"/>
        <dbReference type="ChEBI" id="CHEBI:30089"/>
        <dbReference type="ChEBI" id="CHEBI:57513"/>
        <dbReference type="ChEBI" id="CHEBI:58725"/>
        <dbReference type="EC" id="3.5.1.25"/>
    </reaction>
</comment>
<accession>A0AA96RER6</accession>
<dbReference type="PANTHER" id="PTHR11113:SF14">
    <property type="entry name" value="N-ACETYLGLUCOSAMINE-6-PHOSPHATE DEACETYLASE"/>
    <property type="match status" value="1"/>
</dbReference>
<dbReference type="SUPFAM" id="SSF51556">
    <property type="entry name" value="Metallo-dependent hydrolases"/>
    <property type="match status" value="1"/>
</dbReference>
<comment type="pathway">
    <text evidence="8">Amino-sugar metabolism; N-acetylneuraminate degradation; D-fructose 6-phosphate from N-acetylneuraminate: step 4/5.</text>
</comment>
<keyword evidence="6 9" id="KW-0119">Carbohydrate metabolism</keyword>
<evidence type="ECO:0000256" key="12">
    <source>
        <dbReference type="PIRSR" id="PIRSR038994-3"/>
    </source>
</evidence>
<dbReference type="EC" id="3.5.1.25" evidence="2"/>
<proteinExistence type="inferred from homology"/>
<feature type="binding site" evidence="12">
    <location>
        <position position="204"/>
    </location>
    <ligand>
        <name>Zn(2+)</name>
        <dbReference type="ChEBI" id="CHEBI:29105"/>
    </ligand>
</feature>
<dbReference type="InterPro" id="IPR032466">
    <property type="entry name" value="Metal_Hydrolase"/>
</dbReference>
<evidence type="ECO:0000256" key="3">
    <source>
        <dbReference type="ARBA" id="ARBA00018029"/>
    </source>
</evidence>
<evidence type="ECO:0000313" key="14">
    <source>
        <dbReference type="EMBL" id="WNQ12745.1"/>
    </source>
</evidence>
<dbReference type="GO" id="GO:0006046">
    <property type="term" value="P:N-acetylglucosamine catabolic process"/>
    <property type="evidence" value="ECO:0007669"/>
    <property type="project" value="TreeGrafter"/>
</dbReference>
<dbReference type="Pfam" id="PF01979">
    <property type="entry name" value="Amidohydro_1"/>
    <property type="match status" value="1"/>
</dbReference>
<keyword evidence="4 12" id="KW-0479">Metal-binding</keyword>
<dbReference type="Gene3D" id="3.20.20.140">
    <property type="entry name" value="Metal-dependent hydrolases"/>
    <property type="match status" value="1"/>
</dbReference>
<dbReference type="SUPFAM" id="SSF51338">
    <property type="entry name" value="Composite domain of metallo-dependent hydrolases"/>
    <property type="match status" value="1"/>
</dbReference>
<evidence type="ECO:0000256" key="1">
    <source>
        <dbReference type="ARBA" id="ARBA00010716"/>
    </source>
</evidence>
<feature type="binding site" evidence="11">
    <location>
        <begin position="317"/>
        <end position="319"/>
    </location>
    <ligand>
        <name>substrate</name>
    </ligand>
</feature>
<dbReference type="InterPro" id="IPR006680">
    <property type="entry name" value="Amidohydro-rel"/>
</dbReference>
<gene>
    <name evidence="14" type="primary">nagA</name>
    <name evidence="14" type="ORF">MJA45_06855</name>
</gene>
<feature type="binding site" evidence="11">
    <location>
        <position position="149"/>
    </location>
    <ligand>
        <name>substrate</name>
    </ligand>
</feature>